<comment type="caution">
    <text evidence="7">The sequence shown here is derived from an EMBL/GenBank/DDBJ whole genome shotgun (WGS) entry which is preliminary data.</text>
</comment>
<feature type="compositionally biased region" description="Basic and acidic residues" evidence="4">
    <location>
        <begin position="687"/>
        <end position="722"/>
    </location>
</feature>
<dbReference type="SUPFAM" id="SSF48097">
    <property type="entry name" value="Regulator of G-protein signaling, RGS"/>
    <property type="match status" value="1"/>
</dbReference>
<dbReference type="Pfam" id="PF13426">
    <property type="entry name" value="PAS_9"/>
    <property type="match status" value="1"/>
</dbReference>
<dbReference type="Proteomes" id="UP000193689">
    <property type="component" value="Unassembled WGS sequence"/>
</dbReference>
<dbReference type="InterPro" id="IPR036305">
    <property type="entry name" value="RGS_sf"/>
</dbReference>
<dbReference type="InterPro" id="IPR000014">
    <property type="entry name" value="PAS"/>
</dbReference>
<dbReference type="OrthoDB" id="447251at2759"/>
<dbReference type="Pfam" id="PF00615">
    <property type="entry name" value="RGS"/>
    <property type="match status" value="1"/>
</dbReference>
<feature type="compositionally biased region" description="Pro residues" evidence="4">
    <location>
        <begin position="571"/>
        <end position="581"/>
    </location>
</feature>
<feature type="region of interest" description="Disordered" evidence="4">
    <location>
        <begin position="473"/>
        <end position="492"/>
    </location>
</feature>
<dbReference type="InParanoid" id="A0A1Y2DFN9"/>
<evidence type="ECO:0000256" key="4">
    <source>
        <dbReference type="SAM" id="MobiDB-lite"/>
    </source>
</evidence>
<dbReference type="PANTHER" id="PTHR47429">
    <property type="entry name" value="PROTEIN TWIN LOV 1"/>
    <property type="match status" value="1"/>
</dbReference>
<protein>
    <recommendedName>
        <fullName evidence="9">RGS domain-containing protein</fullName>
    </recommendedName>
</protein>
<keyword evidence="1" id="KW-0285">Flavoprotein</keyword>
<feature type="region of interest" description="Disordered" evidence="4">
    <location>
        <begin position="672"/>
        <end position="722"/>
    </location>
</feature>
<keyword evidence="8" id="KW-1185">Reference proteome</keyword>
<feature type="compositionally biased region" description="Basic and acidic residues" evidence="4">
    <location>
        <begin position="427"/>
        <end position="441"/>
    </location>
</feature>
<dbReference type="SUPFAM" id="SSF55785">
    <property type="entry name" value="PYP-like sensor domain (PAS domain)"/>
    <property type="match status" value="1"/>
</dbReference>
<evidence type="ECO:0000259" key="5">
    <source>
        <dbReference type="Pfam" id="PF00615"/>
    </source>
</evidence>
<dbReference type="InterPro" id="IPR044926">
    <property type="entry name" value="RGS_subdomain_2"/>
</dbReference>
<feature type="region of interest" description="Disordered" evidence="4">
    <location>
        <begin position="32"/>
        <end position="63"/>
    </location>
</feature>
<organism evidence="7 8">
    <name type="scientific">Pseudomassariella vexata</name>
    <dbReference type="NCBI Taxonomy" id="1141098"/>
    <lineage>
        <taxon>Eukaryota</taxon>
        <taxon>Fungi</taxon>
        <taxon>Dikarya</taxon>
        <taxon>Ascomycota</taxon>
        <taxon>Pezizomycotina</taxon>
        <taxon>Sordariomycetes</taxon>
        <taxon>Xylariomycetidae</taxon>
        <taxon>Amphisphaeriales</taxon>
        <taxon>Pseudomassariaceae</taxon>
        <taxon>Pseudomassariella</taxon>
    </lineage>
</organism>
<proteinExistence type="predicted"/>
<dbReference type="AlphaFoldDB" id="A0A1Y2DFN9"/>
<feature type="region of interest" description="Disordered" evidence="4">
    <location>
        <begin position="411"/>
        <end position="465"/>
    </location>
</feature>
<feature type="region of interest" description="Disordered" evidence="4">
    <location>
        <begin position="549"/>
        <end position="601"/>
    </location>
</feature>
<evidence type="ECO:0000259" key="6">
    <source>
        <dbReference type="Pfam" id="PF13426"/>
    </source>
</evidence>
<name>A0A1Y2DFN9_9PEZI</name>
<feature type="compositionally biased region" description="Pro residues" evidence="4">
    <location>
        <begin position="43"/>
        <end position="60"/>
    </location>
</feature>
<dbReference type="STRING" id="1141098.A0A1Y2DFN9"/>
<sequence>MVKMPSRKSEVVEVPWVRDNESELRRRSTPLMPMNLNSLNSIPPIPSIHSPPPTPLSPPPRTDRLSLRLTSNSGLKGHTNEAALSQYTDYKVHRPSVLSPNHNDEEISSSNWTESVNAWRNSSAYAANGLTSYLPLLDFLGKDAFLMAMDNPSVVRHLVRYCEDHCGVENIHFLLKIREYTNSTNDLASVLTSISTTFFTTLGASAPLNLPPMVSRPLNADVKRIAHSVLPGLESVFIEARSHVESRVASDIFPGFVKNQLAYCTASVLANECSTVTNRTSSKLEYPGLGESFCLSDALTADNAILGASDGFIALTGHALPDIVGQKCSFLQGPFTDPEGIRRIQVAIRGRQEAVELILNHRQDGESFWNLLFLIPLKDVVQQEVQYWLGAQVNVSEGMGSRRDMLRILNGGVMPDAPEGEIQSIREQSEIDSGRESRLSERGTASSNGSNGQNHKRQSSKTFSSRNRLFQSFRKTQQQSFPSGTTVPTSPLSYMPGFDSLATDYQPRKSPCNTRFSTQRFLSRKQQIQVFPTAYSHYLVLRYMRPHQQSQPQYQTASLSSQGQSQSQSPLPSPRPPPPPKSESSSSLGATTGMRKKNGPKMPIAYFSDSALDLLSLDRSIIHTDIFHALAESSSITRQFKATVREKMDAGKSVSLDLVVDNKSRSTITTIRGRRRGSSVGYSGSKGRADAGEDEERRVSSKNTGERGDRDKEKDKDRDRERVVRLGSHWTALRGGGGEIEWVVLVLTERV</sequence>
<feature type="compositionally biased region" description="Low complexity" evidence="4">
    <location>
        <begin position="558"/>
        <end position="570"/>
    </location>
</feature>
<evidence type="ECO:0000256" key="3">
    <source>
        <dbReference type="ARBA" id="ARBA00022991"/>
    </source>
</evidence>
<dbReference type="Gene3D" id="1.10.167.10">
    <property type="entry name" value="Regulator of G-protein Signalling 4, domain 2"/>
    <property type="match status" value="1"/>
</dbReference>
<dbReference type="InterPro" id="IPR035965">
    <property type="entry name" value="PAS-like_dom_sf"/>
</dbReference>
<keyword evidence="2" id="KW-0288">FMN</keyword>
<dbReference type="GO" id="GO:0005634">
    <property type="term" value="C:nucleus"/>
    <property type="evidence" value="ECO:0007669"/>
    <property type="project" value="TreeGrafter"/>
</dbReference>
<feature type="compositionally biased region" description="Polar residues" evidence="4">
    <location>
        <begin position="443"/>
        <end position="453"/>
    </location>
</feature>
<evidence type="ECO:0000313" key="7">
    <source>
        <dbReference type="EMBL" id="ORY58090.1"/>
    </source>
</evidence>
<dbReference type="RefSeq" id="XP_040711125.1">
    <property type="nucleotide sequence ID" value="XM_040865617.1"/>
</dbReference>
<accession>A0A1Y2DFN9</accession>
<evidence type="ECO:0000256" key="2">
    <source>
        <dbReference type="ARBA" id="ARBA00022643"/>
    </source>
</evidence>
<dbReference type="PANTHER" id="PTHR47429:SF2">
    <property type="entry name" value="PROTEIN TWIN LOV 1"/>
    <property type="match status" value="1"/>
</dbReference>
<reference evidence="7 8" key="1">
    <citation type="submission" date="2016-07" db="EMBL/GenBank/DDBJ databases">
        <title>Pervasive Adenine N6-methylation of Active Genes in Fungi.</title>
        <authorList>
            <consortium name="DOE Joint Genome Institute"/>
            <person name="Mondo S.J."/>
            <person name="Dannebaum R.O."/>
            <person name="Kuo R.C."/>
            <person name="Labutti K."/>
            <person name="Haridas S."/>
            <person name="Kuo A."/>
            <person name="Salamov A."/>
            <person name="Ahrendt S.R."/>
            <person name="Lipzen A."/>
            <person name="Sullivan W."/>
            <person name="Andreopoulos W.B."/>
            <person name="Clum A."/>
            <person name="Lindquist E."/>
            <person name="Daum C."/>
            <person name="Ramamoorthy G.K."/>
            <person name="Gryganskyi A."/>
            <person name="Culley D."/>
            <person name="Magnuson J.K."/>
            <person name="James T.Y."/>
            <person name="O'Malley M.A."/>
            <person name="Stajich J.E."/>
            <person name="Spatafora J.W."/>
            <person name="Visel A."/>
            <person name="Grigoriev I.V."/>
        </authorList>
    </citation>
    <scope>NUCLEOTIDE SEQUENCE [LARGE SCALE GENOMIC DNA]</scope>
    <source>
        <strain evidence="7 8">CBS 129021</strain>
    </source>
</reference>
<feature type="domain" description="RGS" evidence="5">
    <location>
        <begin position="149"/>
        <end position="260"/>
    </location>
</feature>
<dbReference type="EMBL" id="MCFJ01000017">
    <property type="protein sequence ID" value="ORY58090.1"/>
    <property type="molecule type" value="Genomic_DNA"/>
</dbReference>
<dbReference type="GeneID" id="63781829"/>
<evidence type="ECO:0000256" key="1">
    <source>
        <dbReference type="ARBA" id="ARBA00022630"/>
    </source>
</evidence>
<gene>
    <name evidence="7" type="ORF">BCR38DRAFT_76278</name>
</gene>
<dbReference type="InterPro" id="IPR016137">
    <property type="entry name" value="RGS"/>
</dbReference>
<keyword evidence="3" id="KW-0157">Chromophore</keyword>
<evidence type="ECO:0000313" key="8">
    <source>
        <dbReference type="Proteomes" id="UP000193689"/>
    </source>
</evidence>
<dbReference type="Gene3D" id="3.30.450.20">
    <property type="entry name" value="PAS domain"/>
    <property type="match status" value="1"/>
</dbReference>
<evidence type="ECO:0008006" key="9">
    <source>
        <dbReference type="Google" id="ProtNLM"/>
    </source>
</evidence>
<feature type="domain" description="PAS" evidence="6">
    <location>
        <begin position="301"/>
        <end position="397"/>
    </location>
</feature>